<dbReference type="SUPFAM" id="SSF55874">
    <property type="entry name" value="ATPase domain of HSP90 chaperone/DNA topoisomerase II/histidine kinase"/>
    <property type="match status" value="1"/>
</dbReference>
<dbReference type="Gene3D" id="1.10.287.130">
    <property type="match status" value="1"/>
</dbReference>
<dbReference type="SMART" id="SM00388">
    <property type="entry name" value="HisKA"/>
    <property type="match status" value="1"/>
</dbReference>
<dbReference type="GO" id="GO:0005886">
    <property type="term" value="C:plasma membrane"/>
    <property type="evidence" value="ECO:0007669"/>
    <property type="project" value="TreeGrafter"/>
</dbReference>
<dbReference type="PROSITE" id="PS50885">
    <property type="entry name" value="HAMP"/>
    <property type="match status" value="1"/>
</dbReference>
<dbReference type="Gene3D" id="6.10.340.10">
    <property type="match status" value="1"/>
</dbReference>
<accession>A0A9D1VVM0</accession>
<dbReference type="InterPro" id="IPR003660">
    <property type="entry name" value="HAMP_dom"/>
</dbReference>
<evidence type="ECO:0000256" key="4">
    <source>
        <dbReference type="ARBA" id="ARBA00022553"/>
    </source>
</evidence>
<evidence type="ECO:0000259" key="12">
    <source>
        <dbReference type="PROSITE" id="PS50109"/>
    </source>
</evidence>
<evidence type="ECO:0000256" key="5">
    <source>
        <dbReference type="ARBA" id="ARBA00022679"/>
    </source>
</evidence>
<dbReference type="InterPro" id="IPR003594">
    <property type="entry name" value="HATPase_dom"/>
</dbReference>
<dbReference type="SUPFAM" id="SSF47384">
    <property type="entry name" value="Homodimeric domain of signal transducing histidine kinase"/>
    <property type="match status" value="1"/>
</dbReference>
<dbReference type="InterPro" id="IPR003661">
    <property type="entry name" value="HisK_dim/P_dom"/>
</dbReference>
<dbReference type="GO" id="GO:0000155">
    <property type="term" value="F:phosphorelay sensor kinase activity"/>
    <property type="evidence" value="ECO:0007669"/>
    <property type="project" value="InterPro"/>
</dbReference>
<dbReference type="InterPro" id="IPR036097">
    <property type="entry name" value="HisK_dim/P_sf"/>
</dbReference>
<dbReference type="CDD" id="cd00082">
    <property type="entry name" value="HisKA"/>
    <property type="match status" value="1"/>
</dbReference>
<evidence type="ECO:0000259" key="13">
    <source>
        <dbReference type="PROSITE" id="PS50885"/>
    </source>
</evidence>
<dbReference type="SMART" id="SM00304">
    <property type="entry name" value="HAMP"/>
    <property type="match status" value="1"/>
</dbReference>
<dbReference type="PROSITE" id="PS50109">
    <property type="entry name" value="HIS_KIN"/>
    <property type="match status" value="1"/>
</dbReference>
<evidence type="ECO:0000313" key="14">
    <source>
        <dbReference type="EMBL" id="HIX47644.1"/>
    </source>
</evidence>
<dbReference type="PRINTS" id="PR00344">
    <property type="entry name" value="BCTRLSENSOR"/>
</dbReference>
<evidence type="ECO:0000256" key="10">
    <source>
        <dbReference type="ARBA" id="ARBA00023136"/>
    </source>
</evidence>
<feature type="domain" description="Histidine kinase" evidence="12">
    <location>
        <begin position="246"/>
        <end position="463"/>
    </location>
</feature>
<evidence type="ECO:0000256" key="6">
    <source>
        <dbReference type="ARBA" id="ARBA00022692"/>
    </source>
</evidence>
<evidence type="ECO:0000256" key="2">
    <source>
        <dbReference type="ARBA" id="ARBA00004370"/>
    </source>
</evidence>
<keyword evidence="4" id="KW-0597">Phosphoprotein</keyword>
<dbReference type="Pfam" id="PF00672">
    <property type="entry name" value="HAMP"/>
    <property type="match status" value="1"/>
</dbReference>
<proteinExistence type="predicted"/>
<evidence type="ECO:0000256" key="11">
    <source>
        <dbReference type="SAM" id="Phobius"/>
    </source>
</evidence>
<dbReference type="Pfam" id="PF00512">
    <property type="entry name" value="HisKA"/>
    <property type="match status" value="1"/>
</dbReference>
<keyword evidence="10 11" id="KW-0472">Membrane</keyword>
<keyword evidence="6 11" id="KW-0812">Transmembrane</keyword>
<dbReference type="EMBL" id="DXFA01000021">
    <property type="protein sequence ID" value="HIX47644.1"/>
    <property type="molecule type" value="Genomic_DNA"/>
</dbReference>
<comment type="subcellular location">
    <subcellularLocation>
        <location evidence="2">Membrane</location>
    </subcellularLocation>
</comment>
<dbReference type="Pfam" id="PF02518">
    <property type="entry name" value="HATPase_c"/>
    <property type="match status" value="1"/>
</dbReference>
<feature type="transmembrane region" description="Helical" evidence="11">
    <location>
        <begin position="153"/>
        <end position="172"/>
    </location>
</feature>
<dbReference type="Gene3D" id="3.30.565.10">
    <property type="entry name" value="Histidine kinase-like ATPase, C-terminal domain"/>
    <property type="match status" value="1"/>
</dbReference>
<dbReference type="Proteomes" id="UP000824243">
    <property type="component" value="Unassembled WGS sequence"/>
</dbReference>
<dbReference type="InterPro" id="IPR050428">
    <property type="entry name" value="TCS_sensor_his_kinase"/>
</dbReference>
<dbReference type="PANTHER" id="PTHR45436:SF5">
    <property type="entry name" value="SENSOR HISTIDINE KINASE TRCS"/>
    <property type="match status" value="1"/>
</dbReference>
<evidence type="ECO:0000313" key="15">
    <source>
        <dbReference type="Proteomes" id="UP000824243"/>
    </source>
</evidence>
<evidence type="ECO:0000256" key="3">
    <source>
        <dbReference type="ARBA" id="ARBA00012438"/>
    </source>
</evidence>
<evidence type="ECO:0000256" key="8">
    <source>
        <dbReference type="ARBA" id="ARBA00022989"/>
    </source>
</evidence>
<feature type="transmembrane region" description="Helical" evidence="11">
    <location>
        <begin position="12"/>
        <end position="32"/>
    </location>
</feature>
<dbReference type="CDD" id="cd00075">
    <property type="entry name" value="HATPase"/>
    <property type="match status" value="1"/>
</dbReference>
<protein>
    <recommendedName>
        <fullName evidence="3">histidine kinase</fullName>
        <ecNumber evidence="3">2.7.13.3</ecNumber>
    </recommendedName>
</protein>
<reference evidence="14" key="1">
    <citation type="journal article" date="2021" name="PeerJ">
        <title>Extensive microbial diversity within the chicken gut microbiome revealed by metagenomics and culture.</title>
        <authorList>
            <person name="Gilroy R."/>
            <person name="Ravi A."/>
            <person name="Getino M."/>
            <person name="Pursley I."/>
            <person name="Horton D.L."/>
            <person name="Alikhan N.F."/>
            <person name="Baker D."/>
            <person name="Gharbi K."/>
            <person name="Hall N."/>
            <person name="Watson M."/>
            <person name="Adriaenssens E.M."/>
            <person name="Foster-Nyarko E."/>
            <person name="Jarju S."/>
            <person name="Secka A."/>
            <person name="Antonio M."/>
            <person name="Oren A."/>
            <person name="Chaudhuri R.R."/>
            <person name="La Ragione R."/>
            <person name="Hildebrand F."/>
            <person name="Pallen M.J."/>
        </authorList>
    </citation>
    <scope>NUCLEOTIDE SEQUENCE</scope>
    <source>
        <strain evidence="14">ChiSjej5B23-15282</strain>
    </source>
</reference>
<dbReference type="PANTHER" id="PTHR45436">
    <property type="entry name" value="SENSOR HISTIDINE KINASE YKOH"/>
    <property type="match status" value="1"/>
</dbReference>
<evidence type="ECO:0000256" key="7">
    <source>
        <dbReference type="ARBA" id="ARBA00022777"/>
    </source>
</evidence>
<feature type="domain" description="HAMP" evidence="13">
    <location>
        <begin position="174"/>
        <end position="238"/>
    </location>
</feature>
<keyword evidence="5" id="KW-0808">Transferase</keyword>
<comment type="caution">
    <text evidence="14">The sequence shown here is derived from an EMBL/GenBank/DDBJ whole genome shotgun (WGS) entry which is preliminary data.</text>
</comment>
<reference evidence="14" key="2">
    <citation type="submission" date="2021-04" db="EMBL/GenBank/DDBJ databases">
        <authorList>
            <person name="Gilroy R."/>
        </authorList>
    </citation>
    <scope>NUCLEOTIDE SEQUENCE</scope>
    <source>
        <strain evidence="14">ChiSjej5B23-15282</strain>
    </source>
</reference>
<evidence type="ECO:0000256" key="1">
    <source>
        <dbReference type="ARBA" id="ARBA00000085"/>
    </source>
</evidence>
<dbReference type="FunFam" id="3.30.565.10:FF:000006">
    <property type="entry name" value="Sensor histidine kinase WalK"/>
    <property type="match status" value="1"/>
</dbReference>
<evidence type="ECO:0000256" key="9">
    <source>
        <dbReference type="ARBA" id="ARBA00023012"/>
    </source>
</evidence>
<sequence>MKRISLKLKLTLLYTFFMAMLTCAALAILFSLSSREILSSAQSRLEHRVQESVDDLDYDDGELEVGSDFYSVTRDVYLSLYDSEMYFLYGKIPQGFDQQPELAEGVTRTVRDGARSWYVYDLSFRLTSDYTVYVRGITSVADAEESFTVTLRFAMILLPLMVLATAVIGYRFTRRTLLPVRRITSTVREIRADADLSRRIGLAGQDGGADKKRASRDEIYTLAATFDDMLGELEKVFDREKQFTSDVSHELRTPVGVILAQCGEMLRDPSLSEEHQAEVRLIQRKAKGMADMISQLLFLSRADQGRQPLSRELIDLSGLTEMTVEEGQLLADSQGRGIRIESEIEPGIEAWADETLYIRMLVNLISNAVRYSFDNGIVTVGLKREGANVVGTVMDQGTGIPADSLPHIWERFYRADSSRTGENHSGLGLSMVKWIAEAHGGSVSVTSRPGEGSTFTFRLPAGKREEN</sequence>
<comment type="catalytic activity">
    <reaction evidence="1">
        <text>ATP + protein L-histidine = ADP + protein N-phospho-L-histidine.</text>
        <dbReference type="EC" id="2.7.13.3"/>
    </reaction>
</comment>
<organism evidence="14 15">
    <name type="scientific">Candidatus Mediterraneibacter caccavium</name>
    <dbReference type="NCBI Taxonomy" id="2838661"/>
    <lineage>
        <taxon>Bacteria</taxon>
        <taxon>Bacillati</taxon>
        <taxon>Bacillota</taxon>
        <taxon>Clostridia</taxon>
        <taxon>Lachnospirales</taxon>
        <taxon>Lachnospiraceae</taxon>
        <taxon>Mediterraneibacter</taxon>
    </lineage>
</organism>
<dbReference type="EC" id="2.7.13.3" evidence="3"/>
<dbReference type="SMART" id="SM00387">
    <property type="entry name" value="HATPase_c"/>
    <property type="match status" value="1"/>
</dbReference>
<dbReference type="AlphaFoldDB" id="A0A9D1VVM0"/>
<dbReference type="InterPro" id="IPR004358">
    <property type="entry name" value="Sig_transdc_His_kin-like_C"/>
</dbReference>
<keyword evidence="8 11" id="KW-1133">Transmembrane helix</keyword>
<gene>
    <name evidence="14" type="ORF">H9981_01290</name>
</gene>
<dbReference type="InterPro" id="IPR005467">
    <property type="entry name" value="His_kinase_dom"/>
</dbReference>
<dbReference type="InterPro" id="IPR036890">
    <property type="entry name" value="HATPase_C_sf"/>
</dbReference>
<keyword evidence="9" id="KW-0902">Two-component regulatory system</keyword>
<name>A0A9D1VVM0_9FIRM</name>
<keyword evidence="7" id="KW-0418">Kinase</keyword>